<dbReference type="PANTHER" id="PTHR46030">
    <property type="entry name" value="ALPHA-KETOGLUTARATE-DEPENDENT DIOXYGENASE ALKB HOMOLOG 6"/>
    <property type="match status" value="1"/>
</dbReference>
<evidence type="ECO:0000256" key="4">
    <source>
        <dbReference type="ARBA" id="ARBA00022964"/>
    </source>
</evidence>
<dbReference type="Gene3D" id="2.60.120.590">
    <property type="entry name" value="Alpha-ketoglutarate-dependent dioxygenase AlkB-like"/>
    <property type="match status" value="1"/>
</dbReference>
<feature type="region of interest" description="Disordered" evidence="8">
    <location>
        <begin position="49"/>
        <end position="89"/>
    </location>
</feature>
<dbReference type="InterPro" id="IPR032862">
    <property type="entry name" value="ALKBH6"/>
</dbReference>
<dbReference type="InterPro" id="IPR005123">
    <property type="entry name" value="Oxoglu/Fe-dep_dioxygenase_dom"/>
</dbReference>
<dbReference type="GO" id="GO:0046872">
    <property type="term" value="F:metal ion binding"/>
    <property type="evidence" value="ECO:0007669"/>
    <property type="project" value="UniProtKB-KW"/>
</dbReference>
<sequence length="346" mass="38884">MNDAIDFRKLWLDRKAPGARQGWRKGYSRLVGTAVLLYPGIHRRVYPLHRSARDPGSTPRLERSQSRHTRAVRSRTKSPHAPRTPSRSGFHLLSSPLHLPDSWSAPLLTWLQALPSRPPLRANHATDTARQVQGQWTTLTHARRRVALFDARLEPLPPPLLAMAHALVHAGIRFDASHRSGTAPDTPPRLPNHVLINEYQPADGILPHTDGPSYEPCTATLSLGGDVVLRFAPRVHRKEDPQARLTTRPTDAHAVYLSGRGSLVVFRDDAYRDYGHAIRYTDHRYAHDNDDNNNNNHDTETVPTDCYYRADHDTASESLVSSLPASPIVRAYRVSLTFRFHKDGTA</sequence>
<proteinExistence type="inferred from homology"/>
<dbReference type="InterPro" id="IPR037151">
    <property type="entry name" value="AlkB-like_sf"/>
</dbReference>
<protein>
    <recommendedName>
        <fullName evidence="9">Fe2OG dioxygenase domain-containing protein</fullName>
    </recommendedName>
</protein>
<keyword evidence="6" id="KW-0408">Iron</keyword>
<dbReference type="EMBL" id="OU594961">
    <property type="protein sequence ID" value="CAG9285766.1"/>
    <property type="molecule type" value="Genomic_DNA"/>
</dbReference>
<dbReference type="Proteomes" id="UP000836788">
    <property type="component" value="Chromosome 20"/>
</dbReference>
<evidence type="ECO:0000256" key="8">
    <source>
        <dbReference type="SAM" id="MobiDB-lite"/>
    </source>
</evidence>
<keyword evidence="3" id="KW-0479">Metal-binding</keyword>
<gene>
    <name evidence="10" type="ORF">PTTT1_LOCUS30128</name>
</gene>
<reference evidence="10" key="1">
    <citation type="submission" date="2022-02" db="EMBL/GenBank/DDBJ databases">
        <authorList>
            <person name="Giguere J D."/>
        </authorList>
    </citation>
    <scope>NUCLEOTIDE SEQUENCE</scope>
    <source>
        <strain evidence="10">CCAP 1055/1</strain>
    </source>
</reference>
<evidence type="ECO:0000313" key="10">
    <source>
        <dbReference type="EMBL" id="CAG9285766.1"/>
    </source>
</evidence>
<dbReference type="GO" id="GO:0051213">
    <property type="term" value="F:dioxygenase activity"/>
    <property type="evidence" value="ECO:0007669"/>
    <property type="project" value="UniProtKB-KW"/>
</dbReference>
<keyword evidence="4" id="KW-0223">Dioxygenase</keyword>
<accession>A0A8J9T6A4</accession>
<dbReference type="PROSITE" id="PS51471">
    <property type="entry name" value="FE2OG_OXY"/>
    <property type="match status" value="1"/>
</dbReference>
<evidence type="ECO:0000259" key="9">
    <source>
        <dbReference type="PROSITE" id="PS51471"/>
    </source>
</evidence>
<dbReference type="SUPFAM" id="SSF51197">
    <property type="entry name" value="Clavaminate synthase-like"/>
    <property type="match status" value="1"/>
</dbReference>
<name>A0A8J9T6A4_PHATR</name>
<evidence type="ECO:0000256" key="6">
    <source>
        <dbReference type="ARBA" id="ARBA00023004"/>
    </source>
</evidence>
<evidence type="ECO:0000256" key="7">
    <source>
        <dbReference type="ARBA" id="ARBA00023242"/>
    </source>
</evidence>
<comment type="similarity">
    <text evidence="2">Belongs to the alkB family.</text>
</comment>
<feature type="domain" description="Fe2OG dioxygenase" evidence="9">
    <location>
        <begin position="190"/>
        <end position="342"/>
    </location>
</feature>
<dbReference type="PANTHER" id="PTHR46030:SF1">
    <property type="entry name" value="ALPHA-KETOGLUTARATE-DEPENDENT DIOXYGENASE ALKB HOMOLOG 6"/>
    <property type="match status" value="1"/>
</dbReference>
<evidence type="ECO:0000256" key="2">
    <source>
        <dbReference type="ARBA" id="ARBA00007879"/>
    </source>
</evidence>
<feature type="compositionally biased region" description="Basic residues" evidence="8">
    <location>
        <begin position="66"/>
        <end position="80"/>
    </location>
</feature>
<dbReference type="AlphaFoldDB" id="A0A8J9T6A4"/>
<dbReference type="InterPro" id="IPR027450">
    <property type="entry name" value="AlkB-like"/>
</dbReference>
<keyword evidence="5" id="KW-0560">Oxidoreductase</keyword>
<evidence type="ECO:0000256" key="5">
    <source>
        <dbReference type="ARBA" id="ARBA00023002"/>
    </source>
</evidence>
<dbReference type="Pfam" id="PF13532">
    <property type="entry name" value="2OG-FeII_Oxy_2"/>
    <property type="match status" value="1"/>
</dbReference>
<organism evidence="10">
    <name type="scientific">Phaeodactylum tricornutum</name>
    <name type="common">Diatom</name>
    <dbReference type="NCBI Taxonomy" id="2850"/>
    <lineage>
        <taxon>Eukaryota</taxon>
        <taxon>Sar</taxon>
        <taxon>Stramenopiles</taxon>
        <taxon>Ochrophyta</taxon>
        <taxon>Bacillariophyta</taxon>
        <taxon>Bacillariophyceae</taxon>
        <taxon>Bacillariophycidae</taxon>
        <taxon>Naviculales</taxon>
        <taxon>Phaeodactylaceae</taxon>
        <taxon>Phaeodactylum</taxon>
    </lineage>
</organism>
<keyword evidence="7" id="KW-0539">Nucleus</keyword>
<dbReference type="GO" id="GO:0005634">
    <property type="term" value="C:nucleus"/>
    <property type="evidence" value="ECO:0007669"/>
    <property type="project" value="UniProtKB-SubCell"/>
</dbReference>
<evidence type="ECO:0000256" key="1">
    <source>
        <dbReference type="ARBA" id="ARBA00004123"/>
    </source>
</evidence>
<comment type="subcellular location">
    <subcellularLocation>
        <location evidence="1">Nucleus</location>
    </subcellularLocation>
</comment>
<evidence type="ECO:0000256" key="3">
    <source>
        <dbReference type="ARBA" id="ARBA00022723"/>
    </source>
</evidence>